<dbReference type="GO" id="GO:0043565">
    <property type="term" value="F:sequence-specific DNA binding"/>
    <property type="evidence" value="ECO:0007669"/>
    <property type="project" value="InterPro"/>
</dbReference>
<proteinExistence type="predicted"/>
<dbReference type="GO" id="GO:0003700">
    <property type="term" value="F:DNA-binding transcription factor activity"/>
    <property type="evidence" value="ECO:0007669"/>
    <property type="project" value="InterPro"/>
</dbReference>
<dbReference type="PANTHER" id="PTHR43280">
    <property type="entry name" value="ARAC-FAMILY TRANSCRIPTIONAL REGULATOR"/>
    <property type="match status" value="1"/>
</dbReference>
<comment type="caution">
    <text evidence="3">The sequence shown here is derived from an EMBL/GenBank/DDBJ whole genome shotgun (WGS) entry which is preliminary data.</text>
</comment>
<sequence length="334" mass="38796">MLDTILNTLMKPTELEKKQLKSLEFHNDMPIDAYDTALSQKEQTPIISDALFKNKNIYVSKHNRYAPYPTHSHTFLEINYMLRGSCDEVVEGQKVHLEQGDVLLLDVGSKHSVGYLGTNDLLINVLFRDKEINLDLLSDLRRSKSVLYEFLLNRRIGDDSKIHFLVFGHEDEKEVQETLDRIIEEYFLERDFSDTIISSYLSILIAQLVRNYKVDMNKPMSKSQQIAVQMLKEINTNYQDISLEKLAAKYDYNRNYLSNLFKKEVGDTFSNVLTKQRLINANILLTSTTLPVAKIITKVGIKNRTFFYKKYISYYKIAPGSSRKEIKKSNDLHN</sequence>
<dbReference type="RefSeq" id="WP_070368743.1">
    <property type="nucleotide sequence ID" value="NZ_JAZHVW010000009.1"/>
</dbReference>
<feature type="domain" description="HTH araC/xylS-type" evidence="2">
    <location>
        <begin position="228"/>
        <end position="325"/>
    </location>
</feature>
<dbReference type="Gene3D" id="1.10.10.60">
    <property type="entry name" value="Homeodomain-like"/>
    <property type="match status" value="2"/>
</dbReference>
<evidence type="ECO:0000256" key="1">
    <source>
        <dbReference type="ARBA" id="ARBA00023125"/>
    </source>
</evidence>
<evidence type="ECO:0000259" key="2">
    <source>
        <dbReference type="PROSITE" id="PS01124"/>
    </source>
</evidence>
<dbReference type="SMART" id="SM00342">
    <property type="entry name" value="HTH_ARAC"/>
    <property type="match status" value="1"/>
</dbReference>
<dbReference type="PROSITE" id="PS01124">
    <property type="entry name" value="HTH_ARAC_FAMILY_2"/>
    <property type="match status" value="1"/>
</dbReference>
<dbReference type="STRING" id="481719.LASUN_26310"/>
<organism evidence="3 4">
    <name type="scientific">Lentilactobacillus sunkii</name>
    <dbReference type="NCBI Taxonomy" id="481719"/>
    <lineage>
        <taxon>Bacteria</taxon>
        <taxon>Bacillati</taxon>
        <taxon>Bacillota</taxon>
        <taxon>Bacilli</taxon>
        <taxon>Lactobacillales</taxon>
        <taxon>Lactobacillaceae</taxon>
        <taxon>Lentilactobacillus</taxon>
    </lineage>
</organism>
<dbReference type="InterPro" id="IPR003313">
    <property type="entry name" value="AraC-bd"/>
</dbReference>
<dbReference type="Pfam" id="PF12833">
    <property type="entry name" value="HTH_18"/>
    <property type="match status" value="1"/>
</dbReference>
<name>A0A1E7X8D2_9LACO</name>
<dbReference type="Proteomes" id="UP000177010">
    <property type="component" value="Unassembled WGS sequence"/>
</dbReference>
<dbReference type="PANTHER" id="PTHR43280:SF28">
    <property type="entry name" value="HTH-TYPE TRANSCRIPTIONAL ACTIVATOR RHAS"/>
    <property type="match status" value="1"/>
</dbReference>
<dbReference type="Pfam" id="PF02311">
    <property type="entry name" value="AraC_binding"/>
    <property type="match status" value="1"/>
</dbReference>
<accession>A0A1E7X8D2</accession>
<dbReference type="SUPFAM" id="SSF51215">
    <property type="entry name" value="Regulatory protein AraC"/>
    <property type="match status" value="1"/>
</dbReference>
<reference evidence="3 4" key="1">
    <citation type="submission" date="2016-09" db="EMBL/GenBank/DDBJ databases">
        <title>Genome Sequence of Lactobacillus sunkii Strain CG01.</title>
        <authorList>
            <person name="Poehlein A."/>
            <person name="Gabris C."/>
            <person name="Bengelsdorf F.R."/>
            <person name="Duerre P."/>
            <person name="Daniel R."/>
        </authorList>
    </citation>
    <scope>NUCLEOTIDE SEQUENCE [LARGE SCALE GENOMIC DNA]</scope>
    <source>
        <strain evidence="3 4">CG_D</strain>
    </source>
</reference>
<dbReference type="Gene3D" id="2.60.120.10">
    <property type="entry name" value="Jelly Rolls"/>
    <property type="match status" value="1"/>
</dbReference>
<dbReference type="CDD" id="cd06996">
    <property type="entry name" value="cupin_Lmo2851-like_N"/>
    <property type="match status" value="1"/>
</dbReference>
<dbReference type="EMBL" id="MIQE01000029">
    <property type="protein sequence ID" value="OFA09364.1"/>
    <property type="molecule type" value="Genomic_DNA"/>
</dbReference>
<dbReference type="InterPro" id="IPR018060">
    <property type="entry name" value="HTH_AraC"/>
</dbReference>
<protein>
    <submittedName>
        <fullName evidence="3">HTH-type transcriptional activator RhaS</fullName>
    </submittedName>
</protein>
<dbReference type="AlphaFoldDB" id="A0A1E7X8D2"/>
<keyword evidence="1" id="KW-0238">DNA-binding</keyword>
<dbReference type="InterPro" id="IPR037923">
    <property type="entry name" value="HTH-like"/>
</dbReference>
<dbReference type="InterPro" id="IPR014710">
    <property type="entry name" value="RmlC-like_jellyroll"/>
</dbReference>
<evidence type="ECO:0000313" key="3">
    <source>
        <dbReference type="EMBL" id="OFA09364.1"/>
    </source>
</evidence>
<evidence type="ECO:0000313" key="4">
    <source>
        <dbReference type="Proteomes" id="UP000177010"/>
    </source>
</evidence>
<gene>
    <name evidence="3" type="primary">rhaS_2</name>
    <name evidence="3" type="ORF">LASUN_26310</name>
</gene>